<dbReference type="RefSeq" id="WP_076629997.1">
    <property type="nucleotide sequence ID" value="NZ_CP019312.1"/>
</dbReference>
<dbReference type="SUPFAM" id="SSF53474">
    <property type="entry name" value="alpha/beta-Hydrolases"/>
    <property type="match status" value="1"/>
</dbReference>
<reference evidence="2 3" key="1">
    <citation type="submission" date="2017-01" db="EMBL/GenBank/DDBJ databases">
        <title>Complete genome of Tateyamaria omphalii DOK1-4 isolated from seawater in Dokdo.</title>
        <authorList>
            <person name="Kim J.H."/>
            <person name="Chi W.-J."/>
        </authorList>
    </citation>
    <scope>NUCLEOTIDE SEQUENCE [LARGE SCALE GENOMIC DNA]</scope>
    <source>
        <strain evidence="2 3">DOK1-4</strain>
    </source>
</reference>
<keyword evidence="3" id="KW-1185">Reference proteome</keyword>
<dbReference type="AlphaFoldDB" id="A0A1P8MZQ1"/>
<dbReference type="PANTHER" id="PTHR36513">
    <property type="entry name" value="ABC TRANSMEMBRANE TYPE-1 DOMAIN-CONTAINING PROTEIN"/>
    <property type="match status" value="1"/>
</dbReference>
<dbReference type="GO" id="GO:0016787">
    <property type="term" value="F:hydrolase activity"/>
    <property type="evidence" value="ECO:0007669"/>
    <property type="project" value="UniProtKB-KW"/>
</dbReference>
<dbReference type="KEGG" id="tom:BWR18_19150"/>
<dbReference type="PROSITE" id="PS51257">
    <property type="entry name" value="PROKAR_LIPOPROTEIN"/>
    <property type="match status" value="1"/>
</dbReference>
<evidence type="ECO:0000313" key="2">
    <source>
        <dbReference type="EMBL" id="APX13565.1"/>
    </source>
</evidence>
<accession>A0A1P8MZQ1</accession>
<dbReference type="Pfam" id="PF05990">
    <property type="entry name" value="DUF900"/>
    <property type="match status" value="1"/>
</dbReference>
<dbReference type="Proteomes" id="UP000186336">
    <property type="component" value="Chromosome"/>
</dbReference>
<dbReference type="InterPro" id="IPR029058">
    <property type="entry name" value="AB_hydrolase_fold"/>
</dbReference>
<evidence type="ECO:0000256" key="1">
    <source>
        <dbReference type="SAM" id="SignalP"/>
    </source>
</evidence>
<organism evidence="2 3">
    <name type="scientific">Tateyamaria omphalii</name>
    <dbReference type="NCBI Taxonomy" id="299262"/>
    <lineage>
        <taxon>Bacteria</taxon>
        <taxon>Pseudomonadati</taxon>
        <taxon>Pseudomonadota</taxon>
        <taxon>Alphaproteobacteria</taxon>
        <taxon>Rhodobacterales</taxon>
        <taxon>Roseobacteraceae</taxon>
        <taxon>Tateyamaria</taxon>
    </lineage>
</organism>
<gene>
    <name evidence="2" type="ORF">BWR18_19150</name>
</gene>
<name>A0A1P8MZQ1_9RHOB</name>
<dbReference type="OrthoDB" id="9797755at2"/>
<feature type="signal peptide" evidence="1">
    <location>
        <begin position="1"/>
        <end position="23"/>
    </location>
</feature>
<keyword evidence="1" id="KW-0732">Signal</keyword>
<dbReference type="EMBL" id="CP019312">
    <property type="protein sequence ID" value="APX13565.1"/>
    <property type="molecule type" value="Genomic_DNA"/>
</dbReference>
<sequence>MRRFILLAACFILGGCAVGISLAPPPNLYRTGANYPDDLVPEVWRTAEPKIFYMTDRAPDGRSYGASRSDSMAFGAATVKFGRDLGWEELLERTRADSDQRVSSLWVPDFEEVVRFETTPLPYARDDGRLTHLQDALDVYNAQAARFQAVIANEIRQTGNRSLLIYIHGFNSEFEDSLTTLANMWHFSGRESVPISFTWPAGNGFGPLGYFRDRDAGVFSVHHTKEFLRMLAAMPEVDSIDIIAHSRGTDVVTTALRELMIEARGAGIHPKLMLKTGTLIMAAPDLDVGIVRQRLQAERFSESFEQINLYINPGDTALRISALLTRSTRLGALRNEDFEDGELELLRNEGLVHFIRVENVRGGFGHAYFRDNPAVLSDVVLALRTRAFPGGTLRPLDQDESGVWVLHPNYPLERLPDLLSIEARTARREER</sequence>
<dbReference type="STRING" id="299262.BWR18_19150"/>
<evidence type="ECO:0000313" key="3">
    <source>
        <dbReference type="Proteomes" id="UP000186336"/>
    </source>
</evidence>
<feature type="chain" id="PRO_5013337900" evidence="1">
    <location>
        <begin position="24"/>
        <end position="431"/>
    </location>
</feature>
<protein>
    <submittedName>
        <fullName evidence="2">Alpha/beta hydrolase</fullName>
    </submittedName>
</protein>
<dbReference type="InterPro" id="IPR010297">
    <property type="entry name" value="DUF900_hydrolase"/>
</dbReference>
<keyword evidence="2" id="KW-0378">Hydrolase</keyword>
<dbReference type="PANTHER" id="PTHR36513:SF1">
    <property type="entry name" value="TRANSMEMBRANE PROTEIN"/>
    <property type="match status" value="1"/>
</dbReference>
<proteinExistence type="predicted"/>